<protein>
    <submittedName>
        <fullName evidence="1">Uncharacterized protein</fullName>
    </submittedName>
</protein>
<name>A0A2W6JRN4_STEMA</name>
<evidence type="ECO:0000313" key="1">
    <source>
        <dbReference type="EMBL" id="PZS98505.1"/>
    </source>
</evidence>
<reference evidence="1 2" key="1">
    <citation type="submission" date="2016-05" db="EMBL/GenBank/DDBJ databases">
        <authorList>
            <person name="Lavstsen T."/>
            <person name="Jespersen J.S."/>
        </authorList>
    </citation>
    <scope>NUCLEOTIDE SEQUENCE [LARGE SCALE GENOMIC DNA]</scope>
    <source>
        <strain evidence="1 2">SM-5815</strain>
    </source>
</reference>
<dbReference type="RefSeq" id="WP_106550441.1">
    <property type="nucleotide sequence ID" value="NZ_LXXM01000021.1"/>
</dbReference>
<organism evidence="1 2">
    <name type="scientific">Stenotrophomonas maltophilia</name>
    <name type="common">Pseudomonas maltophilia</name>
    <name type="synonym">Xanthomonas maltophilia</name>
    <dbReference type="NCBI Taxonomy" id="40324"/>
    <lineage>
        <taxon>Bacteria</taxon>
        <taxon>Pseudomonadati</taxon>
        <taxon>Pseudomonadota</taxon>
        <taxon>Gammaproteobacteria</taxon>
        <taxon>Lysobacterales</taxon>
        <taxon>Lysobacteraceae</taxon>
        <taxon>Stenotrophomonas</taxon>
        <taxon>Stenotrophomonas maltophilia group</taxon>
    </lineage>
</organism>
<evidence type="ECO:0000313" key="2">
    <source>
        <dbReference type="Proteomes" id="UP000249614"/>
    </source>
</evidence>
<gene>
    <name evidence="1" type="ORF">A7X83_19720</name>
</gene>
<dbReference type="AlphaFoldDB" id="A0A2W6JRN4"/>
<dbReference type="Proteomes" id="UP000249614">
    <property type="component" value="Unassembled WGS sequence"/>
</dbReference>
<comment type="caution">
    <text evidence="1">The sequence shown here is derived from an EMBL/GenBank/DDBJ whole genome shotgun (WGS) entry which is preliminary data.</text>
</comment>
<dbReference type="EMBL" id="LXXM01000021">
    <property type="protein sequence ID" value="PZS98505.1"/>
    <property type="molecule type" value="Genomic_DNA"/>
</dbReference>
<proteinExistence type="predicted"/>
<sequence length="178" mass="20144">MLTLQRGNHHGLLVAPRWPSTHIQIEAEVLQRLLDAQARLPAGLRLLLTRGFESRHSRLGGFRRAVRRLGIAVFRTCYPQRRDEVDAIFGANGHDIDGRHVDVSMVLHGQRLRLLPLGVFTPTGWQARRVARHAEAIARVKHSLQQCGFQLHHNPTEALQIHCDYRGNNQRGGGRVDC</sequence>
<accession>A0A2W6JRN4</accession>